<dbReference type="Pfam" id="PF00106">
    <property type="entry name" value="adh_short"/>
    <property type="match status" value="1"/>
</dbReference>
<evidence type="ECO:0000256" key="1">
    <source>
        <dbReference type="ARBA" id="ARBA00006484"/>
    </source>
</evidence>
<dbReference type="Gene3D" id="3.40.50.720">
    <property type="entry name" value="NAD(P)-binding Rossmann-like Domain"/>
    <property type="match status" value="1"/>
</dbReference>
<dbReference type="PRINTS" id="PR00081">
    <property type="entry name" value="GDHRDH"/>
</dbReference>
<dbReference type="GO" id="GO:0016616">
    <property type="term" value="F:oxidoreductase activity, acting on the CH-OH group of donors, NAD or NADP as acceptor"/>
    <property type="evidence" value="ECO:0007669"/>
    <property type="project" value="UniProtKB-ARBA"/>
</dbReference>
<organism evidence="6">
    <name type="scientific">Phaffia rhodozyma</name>
    <name type="common">Yeast</name>
    <name type="synonym">Xanthophyllomyces dendrorhous</name>
    <dbReference type="NCBI Taxonomy" id="264483"/>
    <lineage>
        <taxon>Eukaryota</taxon>
        <taxon>Fungi</taxon>
        <taxon>Dikarya</taxon>
        <taxon>Basidiomycota</taxon>
        <taxon>Agaricomycotina</taxon>
        <taxon>Tremellomycetes</taxon>
        <taxon>Cystofilobasidiales</taxon>
        <taxon>Mrakiaceae</taxon>
        <taxon>Phaffia</taxon>
    </lineage>
</organism>
<dbReference type="EMBL" id="KX517872">
    <property type="protein sequence ID" value="AOR51696.1"/>
    <property type="molecule type" value="mRNA"/>
</dbReference>
<dbReference type="PANTHER" id="PTHR42901">
    <property type="entry name" value="ALCOHOL DEHYDROGENASE"/>
    <property type="match status" value="1"/>
</dbReference>
<evidence type="ECO:0000256" key="2">
    <source>
        <dbReference type="ARBA" id="ARBA00022857"/>
    </source>
</evidence>
<keyword evidence="2" id="KW-0521">NADP</keyword>
<dbReference type="InterPro" id="IPR020904">
    <property type="entry name" value="Sc_DH/Rdtase_CS"/>
</dbReference>
<feature type="domain" description="Ketoreductase" evidence="5">
    <location>
        <begin position="193"/>
        <end position="388"/>
    </location>
</feature>
<evidence type="ECO:0000256" key="4">
    <source>
        <dbReference type="RuleBase" id="RU000363"/>
    </source>
</evidence>
<dbReference type="FunFam" id="3.40.50.720:FF:000047">
    <property type="entry name" value="NADP-dependent L-serine/L-allo-threonine dehydrogenase"/>
    <property type="match status" value="1"/>
</dbReference>
<keyword evidence="3" id="KW-0560">Oxidoreductase</keyword>
<name>A0A1I9Q720_PHARH</name>
<evidence type="ECO:0000256" key="3">
    <source>
        <dbReference type="ARBA" id="ARBA00023002"/>
    </source>
</evidence>
<dbReference type="InterPro" id="IPR057326">
    <property type="entry name" value="KR_dom"/>
</dbReference>
<comment type="similarity">
    <text evidence="1 4">Belongs to the short-chain dehydrogenases/reductases (SDR) family.</text>
</comment>
<dbReference type="PRINTS" id="PR00080">
    <property type="entry name" value="SDRFAMILY"/>
</dbReference>
<dbReference type="SMART" id="SM00822">
    <property type="entry name" value="PKS_KR"/>
    <property type="match status" value="1"/>
</dbReference>
<dbReference type="PROSITE" id="PS00061">
    <property type="entry name" value="ADH_SHORT"/>
    <property type="match status" value="1"/>
</dbReference>
<dbReference type="PANTHER" id="PTHR42901:SF1">
    <property type="entry name" value="ALCOHOL DEHYDROGENASE"/>
    <property type="match status" value="1"/>
</dbReference>
<evidence type="ECO:0000259" key="5">
    <source>
        <dbReference type="SMART" id="SM00822"/>
    </source>
</evidence>
<dbReference type="InterPro" id="IPR002347">
    <property type="entry name" value="SDR_fam"/>
</dbReference>
<gene>
    <name evidence="6" type="primary">ydfG</name>
</gene>
<proteinExistence type="evidence at transcript level"/>
<sequence length="451" mass="49335">MSCIRVSFAFSTHFLSFLPHLFSVSPASIISRHLTVLPFFLASSLLLYTPFISPLHYPIHLYIDLRKRFDPVVFVLSLPGVVILIGQKDNIDVRYILLLFSGSGREKSRACFVITPGQSRVISSCTDHLFLFSLGFLFHFFPPNQHRMNIVRSVLYRPLIYQPLSLSRASRKTLHLRNMSGASIFNTTRLEDKTVLITGSSGGIGKATAILFAKAGANLVLLARRKTELEAVKALCEAANKEAGSGKGGNVTIVECDISNRSAVDAALAADGVKEWAENVEVLVNNAGLVKGVEKVGDIADEDIDVMFSTNVIGLIHLTQKIVKSMKARQTGHVINLGSVAGREAYAGGAIYCATKHALRAFSSSLMKELVGTPIRISEIQPGMVETDFSVTRFRGDKDQANNVYKGTKPLVAEDIAEEIVWVALRPKHVQIAELFVFPSCQAGPGIVHRE</sequence>
<accession>A0A1I9Q720</accession>
<reference evidence="6" key="1">
    <citation type="journal article" date="2016" name="Microb. Cell Fact.">
        <title>Regulation of carotenogenesis in the red yeast Xanthophyllomyces dendrorhous: the role of the transcriptional co-repressor complex Cyc8-Tup1 involved in catabolic repression.</title>
        <authorList>
            <person name="Cordova P."/>
            <person name="Alcaino J."/>
            <person name="Bravo N."/>
            <person name="Barahona S."/>
            <person name="Sepulveda D."/>
            <person name="Fernandez-Lobato M."/>
            <person name="Baeza M."/>
            <person name="Cifuentes V."/>
        </authorList>
    </citation>
    <scope>NUCLEOTIDE SEQUENCE</scope>
    <source>
        <strain evidence="6">UCD 67-385</strain>
    </source>
</reference>
<evidence type="ECO:0000313" key="6">
    <source>
        <dbReference type="EMBL" id="AOR51696.1"/>
    </source>
</evidence>
<dbReference type="AlphaFoldDB" id="A0A1I9Q720"/>
<dbReference type="SUPFAM" id="SSF51735">
    <property type="entry name" value="NAD(P)-binding Rossmann-fold domains"/>
    <property type="match status" value="1"/>
</dbReference>
<protein>
    <submittedName>
        <fullName evidence="6">NADP-dependent dehydrogenase</fullName>
    </submittedName>
</protein>
<dbReference type="InterPro" id="IPR036291">
    <property type="entry name" value="NAD(P)-bd_dom_sf"/>
</dbReference>